<dbReference type="Proteomes" id="UP000887013">
    <property type="component" value="Unassembled WGS sequence"/>
</dbReference>
<protein>
    <submittedName>
        <fullName evidence="1">Uncharacterized protein</fullName>
    </submittedName>
</protein>
<evidence type="ECO:0000313" key="1">
    <source>
        <dbReference type="EMBL" id="GFT97281.1"/>
    </source>
</evidence>
<proteinExistence type="predicted"/>
<organism evidence="1 2">
    <name type="scientific">Nephila pilipes</name>
    <name type="common">Giant wood spider</name>
    <name type="synonym">Nephila maculata</name>
    <dbReference type="NCBI Taxonomy" id="299642"/>
    <lineage>
        <taxon>Eukaryota</taxon>
        <taxon>Metazoa</taxon>
        <taxon>Ecdysozoa</taxon>
        <taxon>Arthropoda</taxon>
        <taxon>Chelicerata</taxon>
        <taxon>Arachnida</taxon>
        <taxon>Araneae</taxon>
        <taxon>Araneomorphae</taxon>
        <taxon>Entelegynae</taxon>
        <taxon>Araneoidea</taxon>
        <taxon>Nephilidae</taxon>
        <taxon>Nephila</taxon>
    </lineage>
</organism>
<sequence length="70" mass="7766">MRPFNEGAGSGRTHAGLRRRVFRPARLLQVAFRRVRWAGDMRAGDTRAVRWGCCATVGQKVVTGVPRNDG</sequence>
<name>A0A8X6Q2N9_NEPPI</name>
<accession>A0A8X6Q2N9</accession>
<dbReference type="AlphaFoldDB" id="A0A8X6Q2N9"/>
<comment type="caution">
    <text evidence="1">The sequence shown here is derived from an EMBL/GenBank/DDBJ whole genome shotgun (WGS) entry which is preliminary data.</text>
</comment>
<dbReference type="EMBL" id="BMAW01122068">
    <property type="protein sequence ID" value="GFT97281.1"/>
    <property type="molecule type" value="Genomic_DNA"/>
</dbReference>
<evidence type="ECO:0000313" key="2">
    <source>
        <dbReference type="Proteomes" id="UP000887013"/>
    </source>
</evidence>
<reference evidence="1" key="1">
    <citation type="submission" date="2020-08" db="EMBL/GenBank/DDBJ databases">
        <title>Multicomponent nature underlies the extraordinary mechanical properties of spider dragline silk.</title>
        <authorList>
            <person name="Kono N."/>
            <person name="Nakamura H."/>
            <person name="Mori M."/>
            <person name="Yoshida Y."/>
            <person name="Ohtoshi R."/>
            <person name="Malay A.D."/>
            <person name="Moran D.A.P."/>
            <person name="Tomita M."/>
            <person name="Numata K."/>
            <person name="Arakawa K."/>
        </authorList>
    </citation>
    <scope>NUCLEOTIDE SEQUENCE</scope>
</reference>
<gene>
    <name evidence="1" type="ORF">NPIL_609041</name>
</gene>
<keyword evidence="2" id="KW-1185">Reference proteome</keyword>